<reference evidence="2 3" key="1">
    <citation type="submission" date="2016-11" db="EMBL/GenBank/DDBJ databases">
        <authorList>
            <person name="Jaros S."/>
            <person name="Januszkiewicz K."/>
            <person name="Wedrychowicz H."/>
        </authorList>
    </citation>
    <scope>NUCLEOTIDE SEQUENCE [LARGE SCALE GENOMIC DNA]</scope>
    <source>
        <strain evidence="2 3">DSM 17918</strain>
    </source>
</reference>
<sequence>MRKIFGVLLLLTIFLVACAQSKPPVSNNGIFLKEPPELTVIAGNKSIAAVRGTYNWVIYSGNGTRTNIHADSGPPSKLIKFQKEPLNVKPESSIVLDFRIKPNDYKVNIWEGNKPIIQQVNNGIIIAPRQKGLVVYEVQATWNEGDACYAFSVNVD</sequence>
<evidence type="ECO:0000256" key="1">
    <source>
        <dbReference type="SAM" id="SignalP"/>
    </source>
</evidence>
<dbReference type="Proteomes" id="UP000184088">
    <property type="component" value="Unassembled WGS sequence"/>
</dbReference>
<evidence type="ECO:0000313" key="3">
    <source>
        <dbReference type="Proteomes" id="UP000184088"/>
    </source>
</evidence>
<dbReference type="PROSITE" id="PS51257">
    <property type="entry name" value="PROKAR_LIPOPROTEIN"/>
    <property type="match status" value="1"/>
</dbReference>
<feature type="chain" id="PRO_5009908218" description="Lipoprotein" evidence="1">
    <location>
        <begin position="20"/>
        <end position="156"/>
    </location>
</feature>
<organism evidence="2 3">
    <name type="scientific">Caldanaerobius fijiensis DSM 17918</name>
    <dbReference type="NCBI Taxonomy" id="1121256"/>
    <lineage>
        <taxon>Bacteria</taxon>
        <taxon>Bacillati</taxon>
        <taxon>Bacillota</taxon>
        <taxon>Clostridia</taxon>
        <taxon>Thermoanaerobacterales</taxon>
        <taxon>Thermoanaerobacteraceae</taxon>
        <taxon>Caldanaerobius</taxon>
    </lineage>
</organism>
<dbReference type="AlphaFoldDB" id="A0A1M4X2V2"/>
<evidence type="ECO:0000313" key="2">
    <source>
        <dbReference type="EMBL" id="SHE87819.1"/>
    </source>
</evidence>
<dbReference type="OrthoDB" id="1797983at2"/>
<proteinExistence type="predicted"/>
<accession>A0A1M4X2V2</accession>
<dbReference type="STRING" id="1121256.SAMN02746089_00933"/>
<keyword evidence="1" id="KW-0732">Signal</keyword>
<dbReference type="EMBL" id="FQVH01000007">
    <property type="protein sequence ID" value="SHE87819.1"/>
    <property type="molecule type" value="Genomic_DNA"/>
</dbReference>
<keyword evidence="3" id="KW-1185">Reference proteome</keyword>
<dbReference type="RefSeq" id="WP_073342156.1">
    <property type="nucleotide sequence ID" value="NZ_FQVH01000007.1"/>
</dbReference>
<protein>
    <recommendedName>
        <fullName evidence="4">Lipoprotein</fullName>
    </recommendedName>
</protein>
<gene>
    <name evidence="2" type="ORF">SAMN02746089_00933</name>
</gene>
<name>A0A1M4X2V2_9THEO</name>
<evidence type="ECO:0008006" key="4">
    <source>
        <dbReference type="Google" id="ProtNLM"/>
    </source>
</evidence>
<feature type="signal peptide" evidence="1">
    <location>
        <begin position="1"/>
        <end position="19"/>
    </location>
</feature>